<dbReference type="STRING" id="1609559.TQ32_09265"/>
<dbReference type="GeneID" id="28492025"/>
<dbReference type="AlphaFoldDB" id="A0A127BBE9"/>
<dbReference type="Gene3D" id="1.25.10.10">
    <property type="entry name" value="Leucine-rich Repeat Variant"/>
    <property type="match status" value="2"/>
</dbReference>
<dbReference type="InterPro" id="IPR021133">
    <property type="entry name" value="HEAT_type_2"/>
</dbReference>
<evidence type="ECO:0000313" key="2">
    <source>
        <dbReference type="EMBL" id="MFA4803436.1"/>
    </source>
</evidence>
<reference evidence="1 3" key="2">
    <citation type="journal article" date="2016" name="Int. J. Syst. Evol. Microbiol.">
        <title>Pyrococcus kukulkanii sp. nov., a hyperthermophilic, piezophilic archaeon isolated from a deep-sea hydrothermal vent.</title>
        <authorList>
            <person name="Callac N."/>
            <person name="Oger P."/>
            <person name="Lesongeur F."/>
            <person name="Rattray J.E."/>
            <person name="Vannier P."/>
            <person name="Michoud G."/>
            <person name="Beauverger M."/>
            <person name="Gayet N."/>
            <person name="Rouxel O."/>
            <person name="Jebbar M."/>
            <person name="Godfroy A."/>
        </authorList>
    </citation>
    <scope>NUCLEOTIDE SEQUENCE [LARGE SCALE GENOMIC DNA]</scope>
    <source>
        <strain evidence="1 3">NCB100</strain>
    </source>
</reference>
<dbReference type="InterPro" id="IPR016024">
    <property type="entry name" value="ARM-type_fold"/>
</dbReference>
<dbReference type="PATRIC" id="fig|1609559.3.peg.1921"/>
<dbReference type="KEGG" id="pyc:TQ32_09265"/>
<dbReference type="EMBL" id="CP010835">
    <property type="protein sequence ID" value="AMM54652.1"/>
    <property type="molecule type" value="Genomic_DNA"/>
</dbReference>
<evidence type="ECO:0000313" key="4">
    <source>
        <dbReference type="Proteomes" id="UP001571980"/>
    </source>
</evidence>
<proteinExistence type="predicted"/>
<dbReference type="OrthoDB" id="85964at2157"/>
<name>A0A127BBE9_9EURY</name>
<dbReference type="RefSeq" id="WP_068323828.1">
    <property type="nucleotide sequence ID" value="NZ_CP010835.1"/>
</dbReference>
<reference evidence="2 4" key="3">
    <citation type="submission" date="2023-03" db="EMBL/GenBank/DDBJ databases">
        <title>Speciation in Pyrococcus: adaptation to high temperature as a mechanism.</title>
        <authorList>
            <person name="Gu J."/>
        </authorList>
    </citation>
    <scope>NUCLEOTIDE SEQUENCE [LARGE SCALE GENOMIC DNA]</scope>
    <source>
        <strain evidence="2 4">LMOA34</strain>
    </source>
</reference>
<keyword evidence="4" id="KW-1185">Reference proteome</keyword>
<dbReference type="InterPro" id="IPR011989">
    <property type="entry name" value="ARM-like"/>
</dbReference>
<reference evidence="3" key="1">
    <citation type="submission" date="2015-02" db="EMBL/GenBank/DDBJ databases">
        <title>Pyrococcus kukulkanii sp. nov., a novel hyperthermophilic archaeon isolated from a deep-sea hydrothermal vent at the Guaymas Basin.</title>
        <authorList>
            <person name="Oger P.M."/>
            <person name="Callac N."/>
            <person name="Jebbar M."/>
            <person name="Godfroy A."/>
        </authorList>
    </citation>
    <scope>NUCLEOTIDE SEQUENCE [LARGE SCALE GENOMIC DNA]</scope>
    <source>
        <strain evidence="3">NCB100</strain>
    </source>
</reference>
<evidence type="ECO:0000313" key="1">
    <source>
        <dbReference type="EMBL" id="AMM54652.1"/>
    </source>
</evidence>
<dbReference type="Proteomes" id="UP001571980">
    <property type="component" value="Unassembled WGS sequence"/>
</dbReference>
<sequence>MNTYEEFIEYLKGWRLRKAIELVSMDTKEGINLLLRGLKEKDPIVKKGCLYIIKKLAMKGKLGVNEAKLVIPEIINLLGDKDESVVLQAVETLNTILTFIELPPELNEEITNVLMKTVEEKPEPINEYAAEGLAALGAKIVSIARRIFEWIKEIIAGKSERKKIASLRVLKEIIARTDNPEIMEEAFNLALDLLNDEDPIVRKSALSIIEVAVDKVEYISKESLERASKELGLSNLGKKAEETKAKIDNYLESPITEKPKLKEELEEYSVEVIKKMFEREQHPAVLELAKSDYRVLQLVIKIFLSEDLLTKLDALWVISNAANYIKRDDAEKIIPQLIKFLVHDNPWIRSTSAKVLAELALTYSSIMDRAIETTLKLLEKGDYKSVRGGIQLASALLSRVENLGFLEEIAKRIVKLEKLPKEVIEFLREHEKDIEELNPELKREISIKLANSILS</sequence>
<dbReference type="PROSITE" id="PS50077">
    <property type="entry name" value="HEAT_REPEAT"/>
    <property type="match status" value="1"/>
</dbReference>
<gene>
    <name evidence="2" type="ORF">P8X34_01525</name>
    <name evidence="1" type="ORF">TQ32_09265</name>
</gene>
<organism evidence="1 3">
    <name type="scientific">Pyrococcus kukulkanii</name>
    <dbReference type="NCBI Taxonomy" id="1609559"/>
    <lineage>
        <taxon>Archaea</taxon>
        <taxon>Methanobacteriati</taxon>
        <taxon>Methanobacteriota</taxon>
        <taxon>Thermococci</taxon>
        <taxon>Thermococcales</taxon>
        <taxon>Thermococcaceae</taxon>
        <taxon>Pyrococcus</taxon>
    </lineage>
</organism>
<dbReference type="Proteomes" id="UP000070587">
    <property type="component" value="Chromosome"/>
</dbReference>
<dbReference type="EMBL" id="JARRIG010000001">
    <property type="protein sequence ID" value="MFA4803436.1"/>
    <property type="molecule type" value="Genomic_DNA"/>
</dbReference>
<protein>
    <submittedName>
        <fullName evidence="2">HEAT repeat domain-containing protein</fullName>
    </submittedName>
</protein>
<dbReference type="SUPFAM" id="SSF48371">
    <property type="entry name" value="ARM repeat"/>
    <property type="match status" value="1"/>
</dbReference>
<accession>A0A127BBE9</accession>
<evidence type="ECO:0000313" key="3">
    <source>
        <dbReference type="Proteomes" id="UP000070587"/>
    </source>
</evidence>